<dbReference type="PANTHER" id="PTHR15893">
    <property type="entry name" value="RIBOSOMAL PROTEIN L27"/>
    <property type="match status" value="1"/>
</dbReference>
<evidence type="ECO:0000256" key="5">
    <source>
        <dbReference type="HAMAP-Rule" id="MF_00539"/>
    </source>
</evidence>
<dbReference type="HAMAP" id="MF_00539">
    <property type="entry name" value="Ribosomal_bL27"/>
    <property type="match status" value="1"/>
</dbReference>
<keyword evidence="3 5" id="KW-0687">Ribonucleoprotein</keyword>
<evidence type="ECO:0000313" key="8">
    <source>
        <dbReference type="Proteomes" id="UP000464374"/>
    </source>
</evidence>
<dbReference type="Pfam" id="PF01016">
    <property type="entry name" value="Ribosomal_L27"/>
    <property type="match status" value="1"/>
</dbReference>
<dbReference type="PRINTS" id="PR00063">
    <property type="entry name" value="RIBOSOMALL27"/>
</dbReference>
<evidence type="ECO:0000256" key="1">
    <source>
        <dbReference type="ARBA" id="ARBA00010797"/>
    </source>
</evidence>
<name>A0A6P1XYR1_9SPIR</name>
<evidence type="ECO:0000256" key="6">
    <source>
        <dbReference type="SAM" id="MobiDB-lite"/>
    </source>
</evidence>
<dbReference type="Gene3D" id="2.40.50.100">
    <property type="match status" value="1"/>
</dbReference>
<dbReference type="PANTHER" id="PTHR15893:SF0">
    <property type="entry name" value="LARGE RIBOSOMAL SUBUNIT PROTEIN BL27M"/>
    <property type="match status" value="1"/>
</dbReference>
<dbReference type="Proteomes" id="UP000464374">
    <property type="component" value="Chromosome"/>
</dbReference>
<comment type="similarity">
    <text evidence="1 5">Belongs to the bacterial ribosomal protein bL27 family.</text>
</comment>
<evidence type="ECO:0000313" key="7">
    <source>
        <dbReference type="EMBL" id="QHX42638.1"/>
    </source>
</evidence>
<dbReference type="NCBIfam" id="TIGR00062">
    <property type="entry name" value="L27"/>
    <property type="match status" value="1"/>
</dbReference>
<proteinExistence type="inferred from homology"/>
<dbReference type="GO" id="GO:0006412">
    <property type="term" value="P:translation"/>
    <property type="evidence" value="ECO:0007669"/>
    <property type="project" value="UniProtKB-UniRule"/>
</dbReference>
<dbReference type="RefSeq" id="WP_006187878.1">
    <property type="nucleotide sequence ID" value="NZ_CP048020.1"/>
</dbReference>
<evidence type="ECO:0000256" key="4">
    <source>
        <dbReference type="ARBA" id="ARBA00035175"/>
    </source>
</evidence>
<dbReference type="SUPFAM" id="SSF110324">
    <property type="entry name" value="Ribosomal L27 protein-like"/>
    <property type="match status" value="1"/>
</dbReference>
<dbReference type="GO" id="GO:0003735">
    <property type="term" value="F:structural constituent of ribosome"/>
    <property type="evidence" value="ECO:0007669"/>
    <property type="project" value="InterPro"/>
</dbReference>
<keyword evidence="2 5" id="KW-0689">Ribosomal protein</keyword>
<dbReference type="GeneID" id="301461132"/>
<dbReference type="EMBL" id="CP048020">
    <property type="protein sequence ID" value="QHX42638.1"/>
    <property type="molecule type" value="Genomic_DNA"/>
</dbReference>
<evidence type="ECO:0000256" key="3">
    <source>
        <dbReference type="ARBA" id="ARBA00023274"/>
    </source>
</evidence>
<accession>A0A6P1XYR1</accession>
<dbReference type="FunFam" id="2.40.50.100:FF:000020">
    <property type="entry name" value="50S ribosomal protein L27"/>
    <property type="match status" value="1"/>
</dbReference>
<dbReference type="AlphaFoldDB" id="A0A6P1XYR1"/>
<dbReference type="GO" id="GO:0022625">
    <property type="term" value="C:cytosolic large ribosomal subunit"/>
    <property type="evidence" value="ECO:0007669"/>
    <property type="project" value="TreeGrafter"/>
</dbReference>
<dbReference type="PROSITE" id="PS00831">
    <property type="entry name" value="RIBOSOMAL_L27"/>
    <property type="match status" value="1"/>
</dbReference>
<gene>
    <name evidence="5 7" type="primary">rpmA</name>
    <name evidence="7" type="ORF">GWP43_03315</name>
</gene>
<dbReference type="InterPro" id="IPR018261">
    <property type="entry name" value="Ribosomal_bL27_CS"/>
</dbReference>
<protein>
    <recommendedName>
        <fullName evidence="4 5">Large ribosomal subunit protein bL27</fullName>
    </recommendedName>
</protein>
<reference evidence="7 8" key="1">
    <citation type="submission" date="2020-01" db="EMBL/GenBank/DDBJ databases">
        <title>Complete genome sequence of a human oral phylogroup 1 Treponema sp. strain ATCC 700766, originally isolated from periodontitis dental plaque.</title>
        <authorList>
            <person name="Chan Y."/>
            <person name="Huo Y.-B."/>
            <person name="Yu X.-L."/>
            <person name="Zeng H."/>
            <person name="Leung W.-K."/>
            <person name="Watt R.M."/>
        </authorList>
    </citation>
    <scope>NUCLEOTIDE SEQUENCE [LARGE SCALE GENOMIC DNA]</scope>
    <source>
        <strain evidence="7 8">OMZ 804</strain>
    </source>
</reference>
<sequence>MARKRGGSGAKNGRDSNPKYLGVKVYGGQTVKAGSILVRQRGTPIHPGDNVGRGKDDTLFATVDGTVVYHHRNGRHLASVTQA</sequence>
<organism evidence="7 8">
    <name type="scientific">Treponema vincentii</name>
    <dbReference type="NCBI Taxonomy" id="69710"/>
    <lineage>
        <taxon>Bacteria</taxon>
        <taxon>Pseudomonadati</taxon>
        <taxon>Spirochaetota</taxon>
        <taxon>Spirochaetia</taxon>
        <taxon>Spirochaetales</taxon>
        <taxon>Treponemataceae</taxon>
        <taxon>Treponema</taxon>
    </lineage>
</organism>
<dbReference type="InterPro" id="IPR001684">
    <property type="entry name" value="Ribosomal_bL27"/>
</dbReference>
<feature type="region of interest" description="Disordered" evidence="6">
    <location>
        <begin position="1"/>
        <end position="20"/>
    </location>
</feature>
<dbReference type="KEGG" id="trz:GWP43_03315"/>
<evidence type="ECO:0000256" key="2">
    <source>
        <dbReference type="ARBA" id="ARBA00022980"/>
    </source>
</evidence>